<proteinExistence type="predicted"/>
<sequence>MDQYLQQYEPKRPRTLNTATVECGKQNLRKLRQRQSQRRYRAKREITAKATVEKAAVLENTLRGIIGCYTELQAKLVRSYDQILPCVGLQLTLTALDISYFSRRSMPDTPEISPTGREQHDLHASLMLAKRLIHVATEPAPDIHDTNSTMALPTPSSLYSSQAAADQAMMNDLDAIWETSEAAPAWSAPCFGETAFHDLFADLVPQSILQASCSARYQSAGGHLLSCRVRKIPIDGSPKSSDSEGDWLDLIDVHAYLANRGIVLRQRGPNVDLIRLHFGDACCHSASEFTENTPNSDAGLNYAPSTMSKETPEAAWQFAELFPTGRQEGSPKSACVESPSTTKVTELANRLVGSITIKASMLVGCLASKIVYSARGVGVRREAVDEAIQKSVVSTSRS</sequence>
<protein>
    <submittedName>
        <fullName evidence="1">Uncharacterized protein</fullName>
    </submittedName>
</protein>
<comment type="caution">
    <text evidence="1">The sequence shown here is derived from an EMBL/GenBank/DDBJ whole genome shotgun (WGS) entry which is preliminary data.</text>
</comment>
<dbReference type="Proteomes" id="UP001148737">
    <property type="component" value="Unassembled WGS sequence"/>
</dbReference>
<gene>
    <name evidence="1" type="ORF">NLG97_g5210</name>
</gene>
<evidence type="ECO:0000313" key="1">
    <source>
        <dbReference type="EMBL" id="KAJ3492694.1"/>
    </source>
</evidence>
<name>A0ACC1QUS2_9HYPO</name>
<keyword evidence="2" id="KW-1185">Reference proteome</keyword>
<organism evidence="1 2">
    <name type="scientific">Lecanicillium saksenae</name>
    <dbReference type="NCBI Taxonomy" id="468837"/>
    <lineage>
        <taxon>Eukaryota</taxon>
        <taxon>Fungi</taxon>
        <taxon>Dikarya</taxon>
        <taxon>Ascomycota</taxon>
        <taxon>Pezizomycotina</taxon>
        <taxon>Sordariomycetes</taxon>
        <taxon>Hypocreomycetidae</taxon>
        <taxon>Hypocreales</taxon>
        <taxon>Cordycipitaceae</taxon>
        <taxon>Lecanicillium</taxon>
    </lineage>
</organism>
<accession>A0ACC1QUS2</accession>
<reference evidence="1" key="1">
    <citation type="submission" date="2022-07" db="EMBL/GenBank/DDBJ databases">
        <title>Genome Sequence of Lecanicillium saksenae.</title>
        <authorList>
            <person name="Buettner E."/>
        </authorList>
    </citation>
    <scope>NUCLEOTIDE SEQUENCE</scope>
    <source>
        <strain evidence="1">VT-O1</strain>
    </source>
</reference>
<evidence type="ECO:0000313" key="2">
    <source>
        <dbReference type="Proteomes" id="UP001148737"/>
    </source>
</evidence>
<dbReference type="EMBL" id="JANAKD010000569">
    <property type="protein sequence ID" value="KAJ3492694.1"/>
    <property type="molecule type" value="Genomic_DNA"/>
</dbReference>